<dbReference type="PANTHER" id="PTHR45856">
    <property type="entry name" value="ALPHA/BETA-HYDROLASES SUPERFAMILY PROTEIN"/>
    <property type="match status" value="1"/>
</dbReference>
<dbReference type="InterPro" id="IPR029058">
    <property type="entry name" value="AB_hydrolase_fold"/>
</dbReference>
<dbReference type="Proteomes" id="UP000521017">
    <property type="component" value="Unassembled WGS sequence"/>
</dbReference>
<organism evidence="2 3">
    <name type="scientific">Pedobacter cryoconitis</name>
    <dbReference type="NCBI Taxonomy" id="188932"/>
    <lineage>
        <taxon>Bacteria</taxon>
        <taxon>Pseudomonadati</taxon>
        <taxon>Bacteroidota</taxon>
        <taxon>Sphingobacteriia</taxon>
        <taxon>Sphingobacteriales</taxon>
        <taxon>Sphingobacteriaceae</taxon>
        <taxon>Pedobacter</taxon>
    </lineage>
</organism>
<feature type="domain" description="Fungal lipase-type" evidence="1">
    <location>
        <begin position="103"/>
        <end position="230"/>
    </location>
</feature>
<dbReference type="RefSeq" id="WP_184622882.1">
    <property type="nucleotide sequence ID" value="NZ_JACHCC010000002.1"/>
</dbReference>
<proteinExistence type="predicted"/>
<evidence type="ECO:0000313" key="3">
    <source>
        <dbReference type="Proteomes" id="UP000521017"/>
    </source>
</evidence>
<sequence>MNQINAGAHYPAPSPFSPATGVLLAALAYSDNLSGDLKIHLPDWTLVWQGKVTEDGNTGFIALDPTGQYYGLGFRGSLPPLDILEDWYAFANWVLEDMDVVTEVDWQYTNSGTAKISHGAHTAFTNIIGTTNVLTDSKLNLFDYLKTNAVAGNKQVIIAGHSLGGNMANVFASYFVSALAQAGITYLNTSLFTFAAPAPGDSGFSRDLDSKITNAWHYENVNDIVPKFPVFSSVLEAAALYSPSPSSGKITITYHGDTLSLYDGILLLGTLLVPYGYKQQARNYKVFLNALDSSYQSDTIKDWFMQAGSQHALVNYANYLGVNLDRKLAARSSVI</sequence>
<evidence type="ECO:0000259" key="1">
    <source>
        <dbReference type="Pfam" id="PF01764"/>
    </source>
</evidence>
<dbReference type="GO" id="GO:0006629">
    <property type="term" value="P:lipid metabolic process"/>
    <property type="evidence" value="ECO:0007669"/>
    <property type="project" value="InterPro"/>
</dbReference>
<dbReference type="SUPFAM" id="SSF53474">
    <property type="entry name" value="alpha/beta-Hydrolases"/>
    <property type="match status" value="1"/>
</dbReference>
<dbReference type="CDD" id="cd00519">
    <property type="entry name" value="Lipase_3"/>
    <property type="match status" value="1"/>
</dbReference>
<reference evidence="2 3" key="1">
    <citation type="submission" date="2020-08" db="EMBL/GenBank/DDBJ databases">
        <title>Genomic Encyclopedia of Type Strains, Phase IV (KMG-V): Genome sequencing to study the core and pangenomes of soil and plant-associated prokaryotes.</title>
        <authorList>
            <person name="Whitman W."/>
        </authorList>
    </citation>
    <scope>NUCLEOTIDE SEQUENCE [LARGE SCALE GENOMIC DNA]</scope>
    <source>
        <strain evidence="2 3">M2T3</strain>
    </source>
</reference>
<dbReference type="Gene3D" id="3.40.50.1820">
    <property type="entry name" value="alpha/beta hydrolase"/>
    <property type="match status" value="1"/>
</dbReference>
<comment type="caution">
    <text evidence="2">The sequence shown here is derived from an EMBL/GenBank/DDBJ whole genome shotgun (WGS) entry which is preliminary data.</text>
</comment>
<dbReference type="Pfam" id="PF01764">
    <property type="entry name" value="Lipase_3"/>
    <property type="match status" value="1"/>
</dbReference>
<evidence type="ECO:0000313" key="2">
    <source>
        <dbReference type="EMBL" id="MBB6498605.1"/>
    </source>
</evidence>
<dbReference type="EMBL" id="JACHCC010000002">
    <property type="protein sequence ID" value="MBB6498605.1"/>
    <property type="molecule type" value="Genomic_DNA"/>
</dbReference>
<dbReference type="InterPro" id="IPR002921">
    <property type="entry name" value="Fungal_lipase-type"/>
</dbReference>
<name>A0A7X0MIJ4_9SPHI</name>
<accession>A0A7X0MIJ4</accession>
<dbReference type="PANTHER" id="PTHR45856:SF24">
    <property type="entry name" value="FUNGAL LIPASE-LIKE DOMAIN-CONTAINING PROTEIN"/>
    <property type="match status" value="1"/>
</dbReference>
<gene>
    <name evidence="2" type="ORF">HDF25_000742</name>
</gene>
<protein>
    <recommendedName>
        <fullName evidence="1">Fungal lipase-type domain-containing protein</fullName>
    </recommendedName>
</protein>
<dbReference type="InterPro" id="IPR051218">
    <property type="entry name" value="Sec_MonoDiacylglyc_Lipase"/>
</dbReference>
<dbReference type="AlphaFoldDB" id="A0A7X0MIJ4"/>